<evidence type="ECO:0008006" key="9">
    <source>
        <dbReference type="Google" id="ProtNLM"/>
    </source>
</evidence>
<evidence type="ECO:0000313" key="7">
    <source>
        <dbReference type="EMBL" id="AAP78175.1"/>
    </source>
</evidence>
<feature type="transmembrane region" description="Helical" evidence="6">
    <location>
        <begin position="138"/>
        <end position="157"/>
    </location>
</feature>
<evidence type="ECO:0000256" key="3">
    <source>
        <dbReference type="ARBA" id="ARBA00022692"/>
    </source>
</evidence>
<keyword evidence="5 6" id="KW-0472">Membrane</keyword>
<evidence type="ECO:0000256" key="5">
    <source>
        <dbReference type="ARBA" id="ARBA00023136"/>
    </source>
</evidence>
<dbReference type="Proteomes" id="UP000002495">
    <property type="component" value="Chromosome"/>
</dbReference>
<evidence type="ECO:0000256" key="4">
    <source>
        <dbReference type="ARBA" id="ARBA00022989"/>
    </source>
</evidence>
<dbReference type="EMBL" id="AE017125">
    <property type="protein sequence ID" value="AAP78175.1"/>
    <property type="molecule type" value="Genomic_DNA"/>
</dbReference>
<sequence>MLELILTLSDAYSKAPRLTEQNGYKGVIFPDLQAKSRNQSFKNFFVNEMQIFNIQNNLYVLGIGDTKFIDVSVSRASRALKITFNKIIPPQSEIEKLLKKSHQAQVPVIDITPQPLEAHNKKQESILPFKNDIGIDTWRYVAVLAVMGMLVLVLWFVKRYVVNKKQFGHYLGRFGSQKEAFDPTKIEVVSQKNLDSKHRILTIESNGYRYLILIGAANTTLIDRYPIPQNISAQERLRFDDQFSKLLEQKQERLSKYLHNDKS</sequence>
<evidence type="ECO:0000256" key="1">
    <source>
        <dbReference type="ARBA" id="ARBA00004236"/>
    </source>
</evidence>
<evidence type="ECO:0000256" key="6">
    <source>
        <dbReference type="SAM" id="Phobius"/>
    </source>
</evidence>
<dbReference type="GO" id="GO:0044781">
    <property type="term" value="P:bacterial-type flagellum organization"/>
    <property type="evidence" value="ECO:0007669"/>
    <property type="project" value="InterPro"/>
</dbReference>
<protein>
    <recommendedName>
        <fullName evidence="9">Flagellar protein</fullName>
    </recommendedName>
</protein>
<evidence type="ECO:0000256" key="2">
    <source>
        <dbReference type="ARBA" id="ARBA00022475"/>
    </source>
</evidence>
<comment type="subcellular location">
    <subcellularLocation>
        <location evidence="1">Cell membrane</location>
    </subcellularLocation>
</comment>
<keyword evidence="8" id="KW-1185">Reference proteome</keyword>
<dbReference type="STRING" id="235279.HH_1578"/>
<keyword evidence="3 6" id="KW-0812">Transmembrane</keyword>
<dbReference type="InterPro" id="IPR022781">
    <property type="entry name" value="Flagellar_biosynth_FliO"/>
</dbReference>
<gene>
    <name evidence="7" type="ordered locus">HH_1578</name>
</gene>
<organism evidence="7 8">
    <name type="scientific">Helicobacter hepaticus (strain ATCC 51449 / 3B1)</name>
    <dbReference type="NCBI Taxonomy" id="235279"/>
    <lineage>
        <taxon>Bacteria</taxon>
        <taxon>Pseudomonadati</taxon>
        <taxon>Campylobacterota</taxon>
        <taxon>Epsilonproteobacteria</taxon>
        <taxon>Campylobacterales</taxon>
        <taxon>Helicobacteraceae</taxon>
        <taxon>Helicobacter</taxon>
    </lineage>
</organism>
<dbReference type="HOGENOM" id="CLU_1056773_0_0_7"/>
<proteinExistence type="predicted"/>
<dbReference type="AlphaFoldDB" id="Q7VFU7"/>
<reference evidence="7 8" key="1">
    <citation type="journal article" date="2003" name="Proc. Natl. Acad. Sci. U.S.A.">
        <title>The complete genome sequence of the carcinogenic bacterium Helicobacter hepaticus.</title>
        <authorList>
            <person name="Suerbaum S."/>
            <person name="Josenhans C."/>
            <person name="Sterzenbach T."/>
            <person name="Drescher B."/>
            <person name="Brandt P."/>
            <person name="Bell M."/>
            <person name="Droege M."/>
            <person name="Fartmann B."/>
            <person name="Fischer H.-P."/>
            <person name="Ge Z."/>
            <person name="Hoerster A."/>
            <person name="Holland R."/>
            <person name="Klein K."/>
            <person name="Koenig J."/>
            <person name="Macko L."/>
            <person name="Mendz G.L."/>
            <person name="Nyakatura G."/>
            <person name="Schauer D.B."/>
            <person name="Shen Z."/>
            <person name="Weber J."/>
            <person name="Frosch M."/>
            <person name="Fox J.G."/>
        </authorList>
    </citation>
    <scope>NUCLEOTIDE SEQUENCE [LARGE SCALE GENOMIC DNA]</scope>
    <source>
        <strain evidence="8">ATCC 51449 / 3B1</strain>
    </source>
</reference>
<keyword evidence="2" id="KW-1003">Cell membrane</keyword>
<dbReference type="GO" id="GO:0016020">
    <property type="term" value="C:membrane"/>
    <property type="evidence" value="ECO:0007669"/>
    <property type="project" value="InterPro"/>
</dbReference>
<dbReference type="Pfam" id="PF04347">
    <property type="entry name" value="FliO"/>
    <property type="match status" value="1"/>
</dbReference>
<evidence type="ECO:0000313" key="8">
    <source>
        <dbReference type="Proteomes" id="UP000002495"/>
    </source>
</evidence>
<name>Q7VFU7_HELHP</name>
<accession>Q7VFU7</accession>
<keyword evidence="4 6" id="KW-1133">Transmembrane helix</keyword>
<dbReference type="KEGG" id="hhe:HH_1578"/>